<dbReference type="AlphaFoldDB" id="A0A345HIT8"/>
<dbReference type="GO" id="GO:0008982">
    <property type="term" value="F:protein-N(PI)-phosphohistidine-sugar phosphotransferase activity"/>
    <property type="evidence" value="ECO:0007669"/>
    <property type="project" value="InterPro"/>
</dbReference>
<evidence type="ECO:0000313" key="10">
    <source>
        <dbReference type="Proteomes" id="UP000253868"/>
    </source>
</evidence>
<keyword evidence="2" id="KW-0762">Sugar transport</keyword>
<keyword evidence="4" id="KW-0598">Phosphotransferase system</keyword>
<accession>A0A345HIT8</accession>
<feature type="region of interest" description="Disordered" evidence="7">
    <location>
        <begin position="1"/>
        <end position="22"/>
    </location>
</feature>
<keyword evidence="3" id="KW-0808">Transferase</keyword>
<organism evidence="9 10">
    <name type="scientific">Streptomyces paludis</name>
    <dbReference type="NCBI Taxonomy" id="2282738"/>
    <lineage>
        <taxon>Bacteria</taxon>
        <taxon>Bacillati</taxon>
        <taxon>Actinomycetota</taxon>
        <taxon>Actinomycetes</taxon>
        <taxon>Kitasatosporales</taxon>
        <taxon>Streptomycetaceae</taxon>
        <taxon>Streptomyces</taxon>
    </lineage>
</organism>
<dbReference type="GO" id="GO:0016301">
    <property type="term" value="F:kinase activity"/>
    <property type="evidence" value="ECO:0007669"/>
    <property type="project" value="UniProtKB-KW"/>
</dbReference>
<dbReference type="Proteomes" id="UP000253868">
    <property type="component" value="Chromosome"/>
</dbReference>
<keyword evidence="5" id="KW-0418">Kinase</keyword>
<evidence type="ECO:0000313" key="9">
    <source>
        <dbReference type="EMBL" id="AXG76612.1"/>
    </source>
</evidence>
<dbReference type="Gene3D" id="3.30.1360.60">
    <property type="entry name" value="Glucose permease domain IIB"/>
    <property type="match status" value="1"/>
</dbReference>
<name>A0A345HIT8_9ACTN</name>
<evidence type="ECO:0000256" key="1">
    <source>
        <dbReference type="ARBA" id="ARBA00022448"/>
    </source>
</evidence>
<dbReference type="EMBL" id="CP031194">
    <property type="protein sequence ID" value="AXG76612.1"/>
    <property type="molecule type" value="Genomic_DNA"/>
</dbReference>
<evidence type="ECO:0000256" key="7">
    <source>
        <dbReference type="SAM" id="MobiDB-lite"/>
    </source>
</evidence>
<proteinExistence type="predicted"/>
<evidence type="ECO:0000256" key="2">
    <source>
        <dbReference type="ARBA" id="ARBA00022597"/>
    </source>
</evidence>
<feature type="domain" description="PTS EIIB type-1" evidence="8">
    <location>
        <begin position="18"/>
        <end position="100"/>
    </location>
</feature>
<evidence type="ECO:0000259" key="8">
    <source>
        <dbReference type="PROSITE" id="PS51098"/>
    </source>
</evidence>
<dbReference type="InterPro" id="IPR018113">
    <property type="entry name" value="PTrfase_EIIB_Cys"/>
</dbReference>
<evidence type="ECO:0000256" key="6">
    <source>
        <dbReference type="PROSITE-ProRule" id="PRU00421"/>
    </source>
</evidence>
<protein>
    <recommendedName>
        <fullName evidence="8">PTS EIIB type-1 domain-containing protein</fullName>
    </recommendedName>
</protein>
<dbReference type="OrthoDB" id="4293812at2"/>
<dbReference type="Pfam" id="PF00367">
    <property type="entry name" value="PTS_EIIB"/>
    <property type="match status" value="1"/>
</dbReference>
<dbReference type="RefSeq" id="WP_114657991.1">
    <property type="nucleotide sequence ID" value="NZ_CP031194.1"/>
</dbReference>
<reference evidence="10" key="1">
    <citation type="submission" date="2018-07" db="EMBL/GenBank/DDBJ databases">
        <authorList>
            <person name="Zhao J."/>
        </authorList>
    </citation>
    <scope>NUCLEOTIDE SEQUENCE [LARGE SCALE GENOMIC DNA]</scope>
    <source>
        <strain evidence="10">GSSD-12</strain>
    </source>
</reference>
<dbReference type="InterPro" id="IPR001996">
    <property type="entry name" value="PTS_IIB_1"/>
</dbReference>
<dbReference type="KEGG" id="spad:DVK44_01795"/>
<evidence type="ECO:0000256" key="5">
    <source>
        <dbReference type="ARBA" id="ARBA00022777"/>
    </source>
</evidence>
<dbReference type="InterPro" id="IPR036878">
    <property type="entry name" value="Glu_permease_IIB"/>
</dbReference>
<evidence type="ECO:0000256" key="4">
    <source>
        <dbReference type="ARBA" id="ARBA00022683"/>
    </source>
</evidence>
<dbReference type="SUPFAM" id="SSF55604">
    <property type="entry name" value="Glucose permease domain IIB"/>
    <property type="match status" value="1"/>
</dbReference>
<dbReference type="PROSITE" id="PS51098">
    <property type="entry name" value="PTS_EIIB_TYPE_1"/>
    <property type="match status" value="1"/>
</dbReference>
<dbReference type="GO" id="GO:0009401">
    <property type="term" value="P:phosphoenolpyruvate-dependent sugar phosphotransferase system"/>
    <property type="evidence" value="ECO:0007669"/>
    <property type="project" value="UniProtKB-KW"/>
</dbReference>
<keyword evidence="10" id="KW-1185">Reference proteome</keyword>
<sequence>MPALSGEQDPGPASGEPGPDALAILRGVGGRENVTRLTHCFVRLRFRLSDPDATDLDALRAHPLVAFAVWQADELHIAPRRDLFRLFAELREALGAAGTP</sequence>
<keyword evidence="1" id="KW-0813">Transport</keyword>
<feature type="active site" description="Phosphocysteine intermediate; for EIIB activity" evidence="6">
    <location>
        <position position="40"/>
    </location>
</feature>
<evidence type="ECO:0000256" key="3">
    <source>
        <dbReference type="ARBA" id="ARBA00022679"/>
    </source>
</evidence>
<gene>
    <name evidence="9" type="ORF">DVK44_01795</name>
</gene>